<dbReference type="RefSeq" id="WP_263510444.1">
    <property type="nucleotide sequence ID" value="NZ_CP106983.1"/>
</dbReference>
<dbReference type="GeneID" id="83624361"/>
<geneLocation type="plasmid" evidence="2 3">
    <name>pN2</name>
</geneLocation>
<dbReference type="CDD" id="cd04301">
    <property type="entry name" value="NAT_SF"/>
    <property type="match status" value="1"/>
</dbReference>
<dbReference type="PROSITE" id="PS51186">
    <property type="entry name" value="GNAT"/>
    <property type="match status" value="1"/>
</dbReference>
<dbReference type="Gene3D" id="3.40.630.30">
    <property type="match status" value="1"/>
</dbReference>
<protein>
    <submittedName>
        <fullName evidence="2">GNAT family N-acetyltransferase</fullName>
    </submittedName>
</protein>
<dbReference type="AlphaFoldDB" id="A0AA46SGP4"/>
<feature type="domain" description="N-acetyltransferase" evidence="1">
    <location>
        <begin position="6"/>
        <end position="163"/>
    </location>
</feature>
<dbReference type="Pfam" id="PF13302">
    <property type="entry name" value="Acetyltransf_3"/>
    <property type="match status" value="1"/>
</dbReference>
<name>A0AA46SGP4_9NOCA</name>
<evidence type="ECO:0000313" key="2">
    <source>
        <dbReference type="EMBL" id="UYF97172.1"/>
    </source>
</evidence>
<evidence type="ECO:0000259" key="1">
    <source>
        <dbReference type="PROSITE" id="PS51186"/>
    </source>
</evidence>
<organism evidence="2 3">
    <name type="scientific">Rhodococcus aetherivorans</name>
    <dbReference type="NCBI Taxonomy" id="191292"/>
    <lineage>
        <taxon>Bacteria</taxon>
        <taxon>Bacillati</taxon>
        <taxon>Actinomycetota</taxon>
        <taxon>Actinomycetes</taxon>
        <taxon>Mycobacteriales</taxon>
        <taxon>Nocardiaceae</taxon>
        <taxon>Rhodococcus</taxon>
    </lineage>
</organism>
<sequence length="163" mass="18900">METFEVQLRELPLDKDHPDRKAAAHWWDSLGDERRVELMGTTMPFDSAFQELEVHAKLPNPGQYGWAAYDTDGNLVGYIIGLAKKGFPEEMSFDYQVDPDRQGIGIGPAMLREMLRDAQFSQFETFCCRVFPHNTQSVRVMEKVGFVLREDSDRDFWYTRQPS</sequence>
<proteinExistence type="predicted"/>
<gene>
    <name evidence="2" type="ORF">OCS65_28075</name>
</gene>
<dbReference type="SUPFAM" id="SSF55729">
    <property type="entry name" value="Acyl-CoA N-acyltransferases (Nat)"/>
    <property type="match status" value="1"/>
</dbReference>
<dbReference type="GO" id="GO:0016747">
    <property type="term" value="F:acyltransferase activity, transferring groups other than amino-acyl groups"/>
    <property type="evidence" value="ECO:0007669"/>
    <property type="project" value="InterPro"/>
</dbReference>
<evidence type="ECO:0000313" key="3">
    <source>
        <dbReference type="Proteomes" id="UP001163947"/>
    </source>
</evidence>
<dbReference type="InterPro" id="IPR000182">
    <property type="entry name" value="GNAT_dom"/>
</dbReference>
<dbReference type="InterPro" id="IPR016181">
    <property type="entry name" value="Acyl_CoA_acyltransferase"/>
</dbReference>
<reference evidence="2" key="1">
    <citation type="submission" date="2022-09" db="EMBL/GenBank/DDBJ databases">
        <title>The genome sequence of Rhodococcus aetherivorans N1.</title>
        <authorList>
            <person name="Jiang W."/>
        </authorList>
    </citation>
    <scope>NUCLEOTIDE SEQUENCE</scope>
    <source>
        <strain evidence="2">N1</strain>
        <plasmid evidence="2">pN2</plasmid>
    </source>
</reference>
<dbReference type="Proteomes" id="UP001163947">
    <property type="component" value="Plasmid pN2"/>
</dbReference>
<dbReference type="EMBL" id="CP106983">
    <property type="protein sequence ID" value="UYF97172.1"/>
    <property type="molecule type" value="Genomic_DNA"/>
</dbReference>
<keyword evidence="2" id="KW-0614">Plasmid</keyword>
<accession>A0AA46SGP4</accession>